<evidence type="ECO:0000313" key="6">
    <source>
        <dbReference type="Proteomes" id="UP001626537"/>
    </source>
</evidence>
<dbReference type="PROSITE" id="PS01031">
    <property type="entry name" value="SHSP"/>
    <property type="match status" value="1"/>
</dbReference>
<evidence type="ECO:0000256" key="1">
    <source>
        <dbReference type="ARBA" id="ARBA00023016"/>
    </source>
</evidence>
<sequence length="151" mass="17014">MRNTIDFSPLYHSAIGFDRMATLLDSVARDSKPSYPPYNIEQVEENHYRITMAVAGFTEDELDITSEQNSLVISGRQQSEGDGRNYLHRGIATRDFERKFQLAEHVKVVSAKLENGLLHVALEREVPEAMKPRKIAIEGLGKNSLLEQNAA</sequence>
<protein>
    <submittedName>
        <fullName evidence="5">Hsp20 family protein</fullName>
    </submittedName>
</protein>
<keyword evidence="1" id="KW-0346">Stress response</keyword>
<accession>A0ABZ0HXZ6</accession>
<dbReference type="Pfam" id="PF00011">
    <property type="entry name" value="HSP20"/>
    <property type="match status" value="1"/>
</dbReference>
<dbReference type="Proteomes" id="UP001626537">
    <property type="component" value="Chromosome"/>
</dbReference>
<evidence type="ECO:0000256" key="3">
    <source>
        <dbReference type="RuleBase" id="RU003616"/>
    </source>
</evidence>
<evidence type="ECO:0000256" key="2">
    <source>
        <dbReference type="PROSITE-ProRule" id="PRU00285"/>
    </source>
</evidence>
<dbReference type="InterPro" id="IPR008978">
    <property type="entry name" value="HSP20-like_chaperone"/>
</dbReference>
<dbReference type="SUPFAM" id="SSF49764">
    <property type="entry name" value="HSP20-like chaperones"/>
    <property type="match status" value="1"/>
</dbReference>
<dbReference type="EMBL" id="CP136864">
    <property type="protein sequence ID" value="WOJ92113.1"/>
    <property type="molecule type" value="Genomic_DNA"/>
</dbReference>
<dbReference type="InterPro" id="IPR002068">
    <property type="entry name" value="A-crystallin/Hsp20_dom"/>
</dbReference>
<evidence type="ECO:0000259" key="4">
    <source>
        <dbReference type="PROSITE" id="PS01031"/>
    </source>
</evidence>
<reference evidence="5 6" key="1">
    <citation type="submission" date="2023-10" db="EMBL/GenBank/DDBJ databases">
        <title>Two novel species belonging to the OM43/NOR5 clade.</title>
        <authorList>
            <person name="Park M."/>
        </authorList>
    </citation>
    <scope>NUCLEOTIDE SEQUENCE [LARGE SCALE GENOMIC DNA]</scope>
    <source>
        <strain evidence="5 6">IMCC43200</strain>
    </source>
</reference>
<name>A0ABZ0HXZ6_9GAMM</name>
<evidence type="ECO:0000313" key="5">
    <source>
        <dbReference type="EMBL" id="WOJ92113.1"/>
    </source>
</evidence>
<dbReference type="PANTHER" id="PTHR47062">
    <property type="match status" value="1"/>
</dbReference>
<organism evidence="5 6">
    <name type="scientific">Congregibacter variabilis</name>
    <dbReference type="NCBI Taxonomy" id="3081200"/>
    <lineage>
        <taxon>Bacteria</taxon>
        <taxon>Pseudomonadati</taxon>
        <taxon>Pseudomonadota</taxon>
        <taxon>Gammaproteobacteria</taxon>
        <taxon>Cellvibrionales</taxon>
        <taxon>Halieaceae</taxon>
        <taxon>Congregibacter</taxon>
    </lineage>
</organism>
<dbReference type="PANTHER" id="PTHR47062:SF1">
    <property type="entry name" value="SMALL HEAT SHOCK PROTEIN IBPA"/>
    <property type="match status" value="1"/>
</dbReference>
<keyword evidence="6" id="KW-1185">Reference proteome</keyword>
<dbReference type="InterPro" id="IPR037913">
    <property type="entry name" value="ACD_IbpA/B"/>
</dbReference>
<dbReference type="RefSeq" id="WP_407346692.1">
    <property type="nucleotide sequence ID" value="NZ_CP136864.1"/>
</dbReference>
<dbReference type="CDD" id="cd06470">
    <property type="entry name" value="ACD_IbpA-B_like"/>
    <property type="match status" value="1"/>
</dbReference>
<feature type="domain" description="SHSP" evidence="4">
    <location>
        <begin position="29"/>
        <end position="140"/>
    </location>
</feature>
<gene>
    <name evidence="5" type="ORF">R0135_09970</name>
</gene>
<proteinExistence type="inferred from homology"/>
<comment type="similarity">
    <text evidence="2 3">Belongs to the small heat shock protein (HSP20) family.</text>
</comment>
<dbReference type="Gene3D" id="2.60.40.790">
    <property type="match status" value="1"/>
</dbReference>